<sequence length="102" mass="11843">MSFTHWFTYVHCEMKIGLGDVAEFEFINEFKFIRQLNDLHTDLARSPALAALGSHIRCQLCAVALLEKVHDWLFSAQEYVGWKLLAFCLIFDIKSFSTVQRN</sequence>
<protein>
    <submittedName>
        <fullName evidence="1">Uncharacterized protein</fullName>
    </submittedName>
</protein>
<keyword evidence="2" id="KW-1185">Reference proteome</keyword>
<evidence type="ECO:0000313" key="1">
    <source>
        <dbReference type="EMBL" id="CDO98673.1"/>
    </source>
</evidence>
<organism evidence="1 2">
    <name type="scientific">Coffea canephora</name>
    <name type="common">Robusta coffee</name>
    <dbReference type="NCBI Taxonomy" id="49390"/>
    <lineage>
        <taxon>Eukaryota</taxon>
        <taxon>Viridiplantae</taxon>
        <taxon>Streptophyta</taxon>
        <taxon>Embryophyta</taxon>
        <taxon>Tracheophyta</taxon>
        <taxon>Spermatophyta</taxon>
        <taxon>Magnoliopsida</taxon>
        <taxon>eudicotyledons</taxon>
        <taxon>Gunneridae</taxon>
        <taxon>Pentapetalae</taxon>
        <taxon>asterids</taxon>
        <taxon>lamiids</taxon>
        <taxon>Gentianales</taxon>
        <taxon>Rubiaceae</taxon>
        <taxon>Ixoroideae</taxon>
        <taxon>Gardenieae complex</taxon>
        <taxon>Bertiereae - Coffeeae clade</taxon>
        <taxon>Coffeeae</taxon>
        <taxon>Coffea</taxon>
    </lineage>
</organism>
<reference evidence="2" key="1">
    <citation type="journal article" date="2014" name="Science">
        <title>The coffee genome provides insight into the convergent evolution of caffeine biosynthesis.</title>
        <authorList>
            <person name="Denoeud F."/>
            <person name="Carretero-Paulet L."/>
            <person name="Dereeper A."/>
            <person name="Droc G."/>
            <person name="Guyot R."/>
            <person name="Pietrella M."/>
            <person name="Zheng C."/>
            <person name="Alberti A."/>
            <person name="Anthony F."/>
            <person name="Aprea G."/>
            <person name="Aury J.M."/>
            <person name="Bento P."/>
            <person name="Bernard M."/>
            <person name="Bocs S."/>
            <person name="Campa C."/>
            <person name="Cenci A."/>
            <person name="Combes M.C."/>
            <person name="Crouzillat D."/>
            <person name="Da Silva C."/>
            <person name="Daddiego L."/>
            <person name="De Bellis F."/>
            <person name="Dussert S."/>
            <person name="Garsmeur O."/>
            <person name="Gayraud T."/>
            <person name="Guignon V."/>
            <person name="Jahn K."/>
            <person name="Jamilloux V."/>
            <person name="Joet T."/>
            <person name="Labadie K."/>
            <person name="Lan T."/>
            <person name="Leclercq J."/>
            <person name="Lepelley M."/>
            <person name="Leroy T."/>
            <person name="Li L.T."/>
            <person name="Librado P."/>
            <person name="Lopez L."/>
            <person name="Munoz A."/>
            <person name="Noel B."/>
            <person name="Pallavicini A."/>
            <person name="Perrotta G."/>
            <person name="Poncet V."/>
            <person name="Pot D."/>
            <person name="Priyono X."/>
            <person name="Rigoreau M."/>
            <person name="Rouard M."/>
            <person name="Rozas J."/>
            <person name="Tranchant-Dubreuil C."/>
            <person name="VanBuren R."/>
            <person name="Zhang Q."/>
            <person name="Andrade A.C."/>
            <person name="Argout X."/>
            <person name="Bertrand B."/>
            <person name="de Kochko A."/>
            <person name="Graziosi G."/>
            <person name="Henry R.J."/>
            <person name="Jayarama X."/>
            <person name="Ming R."/>
            <person name="Nagai C."/>
            <person name="Rounsley S."/>
            <person name="Sankoff D."/>
            <person name="Giuliano G."/>
            <person name="Albert V.A."/>
            <person name="Wincker P."/>
            <person name="Lashermes P."/>
        </authorList>
    </citation>
    <scope>NUCLEOTIDE SEQUENCE [LARGE SCALE GENOMIC DNA]</scope>
    <source>
        <strain evidence="2">cv. DH200-94</strain>
    </source>
</reference>
<dbReference type="EMBL" id="HG739086">
    <property type="protein sequence ID" value="CDO98673.1"/>
    <property type="molecule type" value="Genomic_DNA"/>
</dbReference>
<evidence type="ECO:0000313" key="2">
    <source>
        <dbReference type="Proteomes" id="UP000295252"/>
    </source>
</evidence>
<dbReference type="Gramene" id="CDO98673">
    <property type="protein sequence ID" value="CDO98673"/>
    <property type="gene ID" value="GSCOC_T00022845001"/>
</dbReference>
<accession>A0A068TTM9</accession>
<gene>
    <name evidence="1" type="ORF">GSCOC_T00022845001</name>
</gene>
<dbReference type="AlphaFoldDB" id="A0A068TTM9"/>
<proteinExistence type="predicted"/>
<dbReference type="InParanoid" id="A0A068TTM9"/>
<dbReference type="Proteomes" id="UP000295252">
    <property type="component" value="Chromosome VI"/>
</dbReference>
<name>A0A068TTM9_COFCA</name>